<name>A0A7R9FBM5_9NEOP</name>
<reference evidence="2" key="1">
    <citation type="submission" date="2020-11" db="EMBL/GenBank/DDBJ databases">
        <authorList>
            <person name="Tran Van P."/>
        </authorList>
    </citation>
    <scope>NUCLEOTIDE SEQUENCE</scope>
</reference>
<proteinExistence type="predicted"/>
<accession>A0A7R9FBM5</accession>
<organism evidence="2">
    <name type="scientific">Timema bartmani</name>
    <dbReference type="NCBI Taxonomy" id="61472"/>
    <lineage>
        <taxon>Eukaryota</taxon>
        <taxon>Metazoa</taxon>
        <taxon>Ecdysozoa</taxon>
        <taxon>Arthropoda</taxon>
        <taxon>Hexapoda</taxon>
        <taxon>Insecta</taxon>
        <taxon>Pterygota</taxon>
        <taxon>Neoptera</taxon>
        <taxon>Polyneoptera</taxon>
        <taxon>Phasmatodea</taxon>
        <taxon>Timematodea</taxon>
        <taxon>Timematoidea</taxon>
        <taxon>Timematidae</taxon>
        <taxon>Timema</taxon>
    </lineage>
</organism>
<feature type="region of interest" description="Disordered" evidence="1">
    <location>
        <begin position="1"/>
        <end position="28"/>
    </location>
</feature>
<sequence>MTIRPRAQSLRMRKTPLRPRANSAPESTLGYRPLRMSFTAEPLRENLPYRLRESNWRLQIAESPTKYCPGNYMNCRFL</sequence>
<protein>
    <submittedName>
        <fullName evidence="2">Uncharacterized protein</fullName>
    </submittedName>
</protein>
<dbReference type="AlphaFoldDB" id="A0A7R9FBM5"/>
<evidence type="ECO:0000313" key="2">
    <source>
        <dbReference type="EMBL" id="CAD7450505.1"/>
    </source>
</evidence>
<gene>
    <name evidence="2" type="ORF">TBIB3V08_LOCUS12775</name>
</gene>
<evidence type="ECO:0000256" key="1">
    <source>
        <dbReference type="SAM" id="MobiDB-lite"/>
    </source>
</evidence>
<dbReference type="EMBL" id="OD575783">
    <property type="protein sequence ID" value="CAD7450505.1"/>
    <property type="molecule type" value="Genomic_DNA"/>
</dbReference>